<dbReference type="FunFam" id="1.20.140.10:FF:000005">
    <property type="entry name" value="Acyl-coenzyme A oxidase"/>
    <property type="match status" value="1"/>
</dbReference>
<dbReference type="InterPro" id="IPR029320">
    <property type="entry name" value="Acyl-CoA_ox_N"/>
</dbReference>
<accession>A0AAV7KM62</accession>
<evidence type="ECO:0000256" key="12">
    <source>
        <dbReference type="PIRSR" id="PIRSR000168-1"/>
    </source>
</evidence>
<evidence type="ECO:0000256" key="5">
    <source>
        <dbReference type="ARBA" id="ARBA00022630"/>
    </source>
</evidence>
<feature type="active site" description="Proton acceptor" evidence="12">
    <location>
        <position position="420"/>
    </location>
</feature>
<dbReference type="Pfam" id="PF22924">
    <property type="entry name" value="ACOX_C_alpha1"/>
    <property type="match status" value="1"/>
</dbReference>
<evidence type="ECO:0000256" key="10">
    <source>
        <dbReference type="ARBA" id="ARBA00023140"/>
    </source>
</evidence>
<dbReference type="InterPro" id="IPR002655">
    <property type="entry name" value="Acyl-CoA_oxidase_C"/>
</dbReference>
<evidence type="ECO:0000256" key="11">
    <source>
        <dbReference type="PIRNR" id="PIRNR000168"/>
    </source>
</evidence>
<keyword evidence="8" id="KW-0560">Oxidoreductase</keyword>
<evidence type="ECO:0000256" key="4">
    <source>
        <dbReference type="ARBA" id="ARBA00006288"/>
    </source>
</evidence>
<gene>
    <name evidence="17" type="ORF">LOD99_9997</name>
</gene>
<dbReference type="AlphaFoldDB" id="A0AAV7KM62"/>
<evidence type="ECO:0000256" key="2">
    <source>
        <dbReference type="ARBA" id="ARBA00004275"/>
    </source>
</evidence>
<keyword evidence="6 11" id="KW-0274">FAD</keyword>
<dbReference type="FunFam" id="2.40.110.10:FF:000003">
    <property type="entry name" value="Acyl-coenzyme A oxidase"/>
    <property type="match status" value="1"/>
</dbReference>
<evidence type="ECO:0000313" key="18">
    <source>
        <dbReference type="Proteomes" id="UP001165289"/>
    </source>
</evidence>
<dbReference type="InterPro" id="IPR055060">
    <property type="entry name" value="ACOX_C_alpha1"/>
</dbReference>
<dbReference type="Pfam" id="PF01756">
    <property type="entry name" value="ACOX"/>
    <property type="match status" value="1"/>
</dbReference>
<organism evidence="17 18">
    <name type="scientific">Oopsacas minuta</name>
    <dbReference type="NCBI Taxonomy" id="111878"/>
    <lineage>
        <taxon>Eukaryota</taxon>
        <taxon>Metazoa</taxon>
        <taxon>Porifera</taxon>
        <taxon>Hexactinellida</taxon>
        <taxon>Hexasterophora</taxon>
        <taxon>Lyssacinosida</taxon>
        <taxon>Leucopsacidae</taxon>
        <taxon>Oopsacas</taxon>
    </lineage>
</organism>
<comment type="similarity">
    <text evidence="4 11">Belongs to the acyl-CoA oxidase family.</text>
</comment>
<dbReference type="GO" id="GO:0033540">
    <property type="term" value="P:fatty acid beta-oxidation using acyl-CoA oxidase"/>
    <property type="evidence" value="ECO:0007669"/>
    <property type="project" value="TreeGrafter"/>
</dbReference>
<dbReference type="Pfam" id="PF14749">
    <property type="entry name" value="Acyl-CoA_ox_N"/>
    <property type="match status" value="1"/>
</dbReference>
<comment type="pathway">
    <text evidence="3">Lipid metabolism; peroxisomal fatty acid beta-oxidation.</text>
</comment>
<sequence length="661" mass="74710">MDDIARERANSKLNTVEITNLLFGGEFIVQRMGEIRGMITSDPALQMRGYEFLDREDKYDRSVKLSTYLLKTKLSELGINHYLEKVQFFRESLGTVPPFDFTERIFYNTVNGQGTQEQKDKWLPLAGSGKILTCYAQTELGHGTFVRGLETTATYDSTTQEFIIHSPTLTSTKWWSGCLGIAATHGIVVARLITNGEDKGTHNFIVQLRSMENHEPLKGVIIGDIGPKFGFVEKDNGYARFDHFRIPRDNLLMRFARVDPDGTYTRRLSSKLGYGSMVQLRAFITFNTFEALARGTTIAIRYSVVRRQTQNRPGALETQLLDYTNQQFILIPLLATTYALYFVARRIIALLGETQAQLEQDNLTLLPEMHASSAGLKAVSTTAVSQGIEACRIACGGHGYSQSSGFPELYSNISASMTYEGDNNILLLQTARYLLKMVNELSHNPNHPLSDNVKYLTDNNCIHRPYSLIFTSSQQQLSLYRGMVRASVHRAHARVLDGEKRGLDTFDAWNQAAPELIQCAEAHTYYVIAKSFIESLEMSGVTNMCFENQRIMKKLSDIFSLHYMLQKSGVFIESGVIHGSDLVELREVLVSLFAEIRTEAVSLVDAFNYPDFVLRSVLGRKDGDVYRAMWDWVQDNPRNKHPDGVHPVYHKYVKQLLASKL</sequence>
<dbReference type="PANTHER" id="PTHR10909">
    <property type="entry name" value="ELECTRON TRANSPORT OXIDOREDUCTASE"/>
    <property type="match status" value="1"/>
</dbReference>
<keyword evidence="18" id="KW-1185">Reference proteome</keyword>
<evidence type="ECO:0000256" key="9">
    <source>
        <dbReference type="ARBA" id="ARBA00023098"/>
    </source>
</evidence>
<evidence type="ECO:0000259" key="16">
    <source>
        <dbReference type="Pfam" id="PF22924"/>
    </source>
</evidence>
<evidence type="ECO:0000256" key="6">
    <source>
        <dbReference type="ARBA" id="ARBA00022827"/>
    </source>
</evidence>
<evidence type="ECO:0000313" key="17">
    <source>
        <dbReference type="EMBL" id="KAI6661329.1"/>
    </source>
</evidence>
<dbReference type="Gene3D" id="1.20.140.10">
    <property type="entry name" value="Butyryl-CoA Dehydrogenase, subunit A, domain 3"/>
    <property type="match status" value="2"/>
</dbReference>
<keyword evidence="7" id="KW-0276">Fatty acid metabolism</keyword>
<evidence type="ECO:0000259" key="14">
    <source>
        <dbReference type="Pfam" id="PF01756"/>
    </source>
</evidence>
<dbReference type="GO" id="GO:0071949">
    <property type="term" value="F:FAD binding"/>
    <property type="evidence" value="ECO:0007669"/>
    <property type="project" value="InterPro"/>
</dbReference>
<dbReference type="Proteomes" id="UP001165289">
    <property type="component" value="Unassembled WGS sequence"/>
</dbReference>
<dbReference type="FunFam" id="1.20.140.10:FF:000013">
    <property type="entry name" value="Acyl-coenzyme A oxidase"/>
    <property type="match status" value="1"/>
</dbReference>
<evidence type="ECO:0000256" key="8">
    <source>
        <dbReference type="ARBA" id="ARBA00023002"/>
    </source>
</evidence>
<dbReference type="SUPFAM" id="SSF47203">
    <property type="entry name" value="Acyl-CoA dehydrogenase C-terminal domain-like"/>
    <property type="match status" value="2"/>
</dbReference>
<feature type="domain" description="Acyl-CoA oxidase C-alpha1" evidence="16">
    <location>
        <begin position="274"/>
        <end position="435"/>
    </location>
</feature>
<feature type="domain" description="Acyl-CoA oxidase C-terminal" evidence="14">
    <location>
        <begin position="474"/>
        <end position="657"/>
    </location>
</feature>
<dbReference type="InterPro" id="IPR009100">
    <property type="entry name" value="AcylCoA_DH/oxidase_NM_dom_sf"/>
</dbReference>
<dbReference type="SUPFAM" id="SSF56645">
    <property type="entry name" value="Acyl-CoA dehydrogenase NM domain-like"/>
    <property type="match status" value="1"/>
</dbReference>
<keyword evidence="10" id="KW-0576">Peroxisome</keyword>
<dbReference type="GO" id="GO:0055088">
    <property type="term" value="P:lipid homeostasis"/>
    <property type="evidence" value="ECO:0007669"/>
    <property type="project" value="TreeGrafter"/>
</dbReference>
<dbReference type="GO" id="GO:0005777">
    <property type="term" value="C:peroxisome"/>
    <property type="evidence" value="ECO:0007669"/>
    <property type="project" value="UniProtKB-SubCell"/>
</dbReference>
<proteinExistence type="inferred from homology"/>
<dbReference type="PIRSF" id="PIRSF000168">
    <property type="entry name" value="Acyl-CoA_oxidase"/>
    <property type="match status" value="1"/>
</dbReference>
<keyword evidence="9" id="KW-0443">Lipid metabolism</keyword>
<dbReference type="Gene3D" id="2.40.110.10">
    <property type="entry name" value="Butyryl-CoA Dehydrogenase, subunit A, domain 2"/>
    <property type="match status" value="1"/>
</dbReference>
<dbReference type="InterPro" id="IPR046373">
    <property type="entry name" value="Acyl-CoA_Oxase/DH_mid-dom_sf"/>
</dbReference>
<keyword evidence="5 11" id="KW-0285">Flavoprotein</keyword>
<feature type="domain" description="Acyl-coenzyme A oxidase N-terminal" evidence="15">
    <location>
        <begin position="15"/>
        <end position="131"/>
    </location>
</feature>
<comment type="subcellular location">
    <subcellularLocation>
        <location evidence="2">Peroxisome</location>
    </subcellularLocation>
</comment>
<dbReference type="PANTHER" id="PTHR10909:SF250">
    <property type="entry name" value="PEROXISOMAL ACYL-COENZYME A OXIDASE 1"/>
    <property type="match status" value="1"/>
</dbReference>
<feature type="binding site" evidence="13">
    <location>
        <position position="138"/>
    </location>
    <ligand>
        <name>FAD</name>
        <dbReference type="ChEBI" id="CHEBI:57692"/>
    </ligand>
</feature>
<evidence type="ECO:0000256" key="3">
    <source>
        <dbReference type="ARBA" id="ARBA00004846"/>
    </source>
</evidence>
<evidence type="ECO:0000256" key="13">
    <source>
        <dbReference type="PIRSR" id="PIRSR000168-2"/>
    </source>
</evidence>
<evidence type="ECO:0000259" key="15">
    <source>
        <dbReference type="Pfam" id="PF14749"/>
    </source>
</evidence>
<comment type="caution">
    <text evidence="17">The sequence shown here is derived from an EMBL/GenBank/DDBJ whole genome shotgun (WGS) entry which is preliminary data.</text>
</comment>
<comment type="cofactor">
    <cofactor evidence="1">
        <name>FAD</name>
        <dbReference type="ChEBI" id="CHEBI:57692"/>
    </cofactor>
</comment>
<dbReference type="Gene3D" id="1.10.540.10">
    <property type="entry name" value="Acyl-CoA dehydrogenase/oxidase, N-terminal domain"/>
    <property type="match status" value="1"/>
</dbReference>
<evidence type="ECO:0000256" key="7">
    <source>
        <dbReference type="ARBA" id="ARBA00022832"/>
    </source>
</evidence>
<dbReference type="InterPro" id="IPR012258">
    <property type="entry name" value="Acyl-CoA_oxidase"/>
</dbReference>
<dbReference type="EMBL" id="JAKMXF010000014">
    <property type="protein sequence ID" value="KAI6661329.1"/>
    <property type="molecule type" value="Genomic_DNA"/>
</dbReference>
<protein>
    <recommendedName>
        <fullName evidence="11">Acyl-coenzyme A oxidase</fullName>
    </recommendedName>
</protein>
<dbReference type="InterPro" id="IPR037069">
    <property type="entry name" value="AcylCoA_DH/ox_N_sf"/>
</dbReference>
<dbReference type="GO" id="GO:0005504">
    <property type="term" value="F:fatty acid binding"/>
    <property type="evidence" value="ECO:0007669"/>
    <property type="project" value="TreeGrafter"/>
</dbReference>
<reference evidence="17 18" key="1">
    <citation type="journal article" date="2023" name="BMC Biol.">
        <title>The compact genome of the sponge Oopsacas minuta (Hexactinellida) is lacking key metazoan core genes.</title>
        <authorList>
            <person name="Santini S."/>
            <person name="Schenkelaars Q."/>
            <person name="Jourda C."/>
            <person name="Duchesne M."/>
            <person name="Belahbib H."/>
            <person name="Rocher C."/>
            <person name="Selva M."/>
            <person name="Riesgo A."/>
            <person name="Vervoort M."/>
            <person name="Leys S.P."/>
            <person name="Kodjabachian L."/>
            <person name="Le Bivic A."/>
            <person name="Borchiellini C."/>
            <person name="Claverie J.M."/>
            <person name="Renard E."/>
        </authorList>
    </citation>
    <scope>NUCLEOTIDE SEQUENCE [LARGE SCALE GENOMIC DNA]</scope>
    <source>
        <strain evidence="17">SPO-2</strain>
    </source>
</reference>
<name>A0AAV7KM62_9METZ</name>
<dbReference type="GO" id="GO:0003997">
    <property type="term" value="F:acyl-CoA oxidase activity"/>
    <property type="evidence" value="ECO:0007669"/>
    <property type="project" value="InterPro"/>
</dbReference>
<feature type="binding site" evidence="13">
    <location>
        <position position="177"/>
    </location>
    <ligand>
        <name>FAD</name>
        <dbReference type="ChEBI" id="CHEBI:57692"/>
    </ligand>
</feature>
<dbReference type="InterPro" id="IPR036250">
    <property type="entry name" value="AcylCo_DH-like_C"/>
</dbReference>
<evidence type="ECO:0000256" key="1">
    <source>
        <dbReference type="ARBA" id="ARBA00001974"/>
    </source>
</evidence>